<dbReference type="InterPro" id="IPR036188">
    <property type="entry name" value="FAD/NAD-bd_sf"/>
</dbReference>
<evidence type="ECO:0000256" key="2">
    <source>
        <dbReference type="SAM" id="MobiDB-lite"/>
    </source>
</evidence>
<organism evidence="4 5">
    <name type="scientific">Streptomyces fuscus</name>
    <dbReference type="NCBI Taxonomy" id="3048495"/>
    <lineage>
        <taxon>Bacteria</taxon>
        <taxon>Bacillati</taxon>
        <taxon>Actinomycetota</taxon>
        <taxon>Actinomycetes</taxon>
        <taxon>Kitasatosporales</taxon>
        <taxon>Streptomycetaceae</taxon>
        <taxon>Streptomyces</taxon>
    </lineage>
</organism>
<dbReference type="SUPFAM" id="SSF54373">
    <property type="entry name" value="FAD-linked reductases, C-terminal domain"/>
    <property type="match status" value="1"/>
</dbReference>
<name>A0ABT7J7X1_9ACTN</name>
<dbReference type="PANTHER" id="PTHR13847:SF287">
    <property type="entry name" value="FAD-DEPENDENT OXIDOREDUCTASE DOMAIN-CONTAINING PROTEIN 1"/>
    <property type="match status" value="1"/>
</dbReference>
<sequence>MSKRLTCDVVVVGAGMVGAACAWYATRAGLDVVLVDRGPVAGGTTGAGEGNLLVSDKEPGPELDLALLSLRLWARLADEFGPAVEYEAKGGVVVAPTPDGLTALERLASAQRAAGVAAETVAGEELYELEPHLAPGLPGGVLYPQDSQVMPALAAAVLARASGARLLTGHIVTDILRTPDGAVRGVRTDRGDLHAPAVVNATGTWGGDVAALAGVHLPVLPRRGFVLVTEPLPRLIRHKVYAADYVADVASDSAALQTSPVVEGTAAGPVLIGASRERVGFDRTFSLPVVRALAAGATRLFPALSDVRALRTYAGFRPYLPDHLPAIGPDPRVPGLHHACGHEGAGIGLAPATGHLITQALTGGTPELPLTPFRPDRFPAPEEAA</sequence>
<dbReference type="SUPFAM" id="SSF51905">
    <property type="entry name" value="FAD/NAD(P)-binding domain"/>
    <property type="match status" value="1"/>
</dbReference>
<feature type="domain" description="FAD dependent oxidoreductase" evidence="3">
    <location>
        <begin position="8"/>
        <end position="359"/>
    </location>
</feature>
<dbReference type="Pfam" id="PF01266">
    <property type="entry name" value="DAO"/>
    <property type="match status" value="1"/>
</dbReference>
<dbReference type="PROSITE" id="PS51257">
    <property type="entry name" value="PROKAR_LIPOPROTEIN"/>
    <property type="match status" value="1"/>
</dbReference>
<keyword evidence="1 4" id="KW-0560">Oxidoreductase</keyword>
<proteinExistence type="predicted"/>
<dbReference type="Gene3D" id="3.30.9.10">
    <property type="entry name" value="D-Amino Acid Oxidase, subunit A, domain 2"/>
    <property type="match status" value="1"/>
</dbReference>
<protein>
    <submittedName>
        <fullName evidence="4">FAD-binding oxidoreductase</fullName>
        <ecNumber evidence="4">1.-.-.-</ecNumber>
    </submittedName>
</protein>
<dbReference type="PANTHER" id="PTHR13847">
    <property type="entry name" value="SARCOSINE DEHYDROGENASE-RELATED"/>
    <property type="match status" value="1"/>
</dbReference>
<evidence type="ECO:0000313" key="4">
    <source>
        <dbReference type="EMBL" id="MDL2080961.1"/>
    </source>
</evidence>
<keyword evidence="5" id="KW-1185">Reference proteome</keyword>
<reference evidence="4 5" key="1">
    <citation type="submission" date="2023-05" db="EMBL/GenBank/DDBJ databases">
        <title>Streptomyces fuscus sp. nov., a brown-black pigment producing actinomyces isolated from dry sand of Sea duck farm.</title>
        <authorList>
            <person name="Xie J."/>
            <person name="Shen N."/>
        </authorList>
    </citation>
    <scope>NUCLEOTIDE SEQUENCE [LARGE SCALE GENOMIC DNA]</scope>
    <source>
        <strain evidence="4 5">GXMU-J15</strain>
    </source>
</reference>
<feature type="region of interest" description="Disordered" evidence="2">
    <location>
        <begin position="364"/>
        <end position="385"/>
    </location>
</feature>
<gene>
    <name evidence="4" type="ORF">QNN03_31415</name>
</gene>
<dbReference type="RefSeq" id="WP_093718065.1">
    <property type="nucleotide sequence ID" value="NZ_JASJUS010000039.1"/>
</dbReference>
<dbReference type="EC" id="1.-.-.-" evidence="4"/>
<dbReference type="Proteomes" id="UP001241926">
    <property type="component" value="Unassembled WGS sequence"/>
</dbReference>
<dbReference type="EMBL" id="JASJUS010000039">
    <property type="protein sequence ID" value="MDL2080961.1"/>
    <property type="molecule type" value="Genomic_DNA"/>
</dbReference>
<comment type="caution">
    <text evidence="4">The sequence shown here is derived from an EMBL/GenBank/DDBJ whole genome shotgun (WGS) entry which is preliminary data.</text>
</comment>
<accession>A0ABT7J7X1</accession>
<evidence type="ECO:0000256" key="1">
    <source>
        <dbReference type="ARBA" id="ARBA00023002"/>
    </source>
</evidence>
<evidence type="ECO:0000313" key="5">
    <source>
        <dbReference type="Proteomes" id="UP001241926"/>
    </source>
</evidence>
<feature type="compositionally biased region" description="Basic and acidic residues" evidence="2">
    <location>
        <begin position="374"/>
        <end position="385"/>
    </location>
</feature>
<dbReference type="Gene3D" id="3.50.50.60">
    <property type="entry name" value="FAD/NAD(P)-binding domain"/>
    <property type="match status" value="1"/>
</dbReference>
<dbReference type="InterPro" id="IPR006076">
    <property type="entry name" value="FAD-dep_OxRdtase"/>
</dbReference>
<dbReference type="GO" id="GO:0016491">
    <property type="term" value="F:oxidoreductase activity"/>
    <property type="evidence" value="ECO:0007669"/>
    <property type="project" value="UniProtKB-KW"/>
</dbReference>
<evidence type="ECO:0000259" key="3">
    <source>
        <dbReference type="Pfam" id="PF01266"/>
    </source>
</evidence>